<dbReference type="EMBL" id="PQWO01000005">
    <property type="protein sequence ID" value="PZD73525.1"/>
    <property type="molecule type" value="Genomic_DNA"/>
</dbReference>
<dbReference type="RefSeq" id="WP_110986061.1">
    <property type="nucleotide sequence ID" value="NZ_CAWNWM010000005.1"/>
</dbReference>
<feature type="domain" description="Response regulatory" evidence="5">
    <location>
        <begin position="10"/>
        <end position="126"/>
    </location>
</feature>
<evidence type="ECO:0000256" key="4">
    <source>
        <dbReference type="PROSITE-ProRule" id="PRU00169"/>
    </source>
</evidence>
<protein>
    <submittedName>
        <fullName evidence="6">Two-component response regulator</fullName>
    </submittedName>
</protein>
<dbReference type="PANTHER" id="PTHR44591">
    <property type="entry name" value="STRESS RESPONSE REGULATOR PROTEIN 1"/>
    <property type="match status" value="1"/>
</dbReference>
<dbReference type="PROSITE" id="PS50110">
    <property type="entry name" value="RESPONSE_REGULATORY"/>
    <property type="match status" value="1"/>
</dbReference>
<feature type="modified residue" description="4-aspartylphosphate" evidence="4">
    <location>
        <position position="59"/>
    </location>
</feature>
<evidence type="ECO:0000313" key="6">
    <source>
        <dbReference type="EMBL" id="PZD73525.1"/>
    </source>
</evidence>
<comment type="caution">
    <text evidence="6">The sequence shown here is derived from an EMBL/GenBank/DDBJ whole genome shotgun (WGS) entry which is preliminary data.</text>
</comment>
<dbReference type="SUPFAM" id="SSF55781">
    <property type="entry name" value="GAF domain-like"/>
    <property type="match status" value="1"/>
</dbReference>
<dbReference type="AlphaFoldDB" id="A0A2W1JQ34"/>
<evidence type="ECO:0000259" key="5">
    <source>
        <dbReference type="PROSITE" id="PS50110"/>
    </source>
</evidence>
<evidence type="ECO:0000313" key="7">
    <source>
        <dbReference type="Proteomes" id="UP000248857"/>
    </source>
</evidence>
<dbReference type="Pfam" id="PF00072">
    <property type="entry name" value="Response_reg"/>
    <property type="match status" value="1"/>
</dbReference>
<dbReference type="InterPro" id="IPR029016">
    <property type="entry name" value="GAF-like_dom_sf"/>
</dbReference>
<dbReference type="InterPro" id="IPR001789">
    <property type="entry name" value="Sig_transdc_resp-reg_receiver"/>
</dbReference>
<dbReference type="PANTHER" id="PTHR44591:SF3">
    <property type="entry name" value="RESPONSE REGULATORY DOMAIN-CONTAINING PROTEIN"/>
    <property type="match status" value="1"/>
</dbReference>
<dbReference type="GO" id="GO:0000160">
    <property type="term" value="P:phosphorelay signal transduction system"/>
    <property type="evidence" value="ECO:0007669"/>
    <property type="project" value="InterPro"/>
</dbReference>
<keyword evidence="7" id="KW-1185">Reference proteome</keyword>
<dbReference type="OrthoDB" id="468357at2"/>
<keyword evidence="1 4" id="KW-0597">Phosphoprotein</keyword>
<dbReference type="SMART" id="SM00448">
    <property type="entry name" value="REC"/>
    <property type="match status" value="1"/>
</dbReference>
<dbReference type="Pfam" id="PF01590">
    <property type="entry name" value="GAF"/>
    <property type="match status" value="1"/>
</dbReference>
<dbReference type="InterPro" id="IPR011006">
    <property type="entry name" value="CheY-like_superfamily"/>
</dbReference>
<dbReference type="Gene3D" id="3.40.50.2300">
    <property type="match status" value="1"/>
</dbReference>
<reference evidence="6 7" key="1">
    <citation type="journal article" date="2018" name="Sci. Rep.">
        <title>A novel species of the marine cyanobacterium Acaryochloris with a unique pigment content and lifestyle.</title>
        <authorList>
            <person name="Partensky F."/>
            <person name="Six C."/>
            <person name="Ratin M."/>
            <person name="Garczarek L."/>
            <person name="Vaulot D."/>
            <person name="Probert I."/>
            <person name="Calteau A."/>
            <person name="Gourvil P."/>
            <person name="Marie D."/>
            <person name="Grebert T."/>
            <person name="Bouchier C."/>
            <person name="Le Panse S."/>
            <person name="Gachenot M."/>
            <person name="Rodriguez F."/>
            <person name="Garrido J.L."/>
        </authorList>
    </citation>
    <scope>NUCLEOTIDE SEQUENCE [LARGE SCALE GENOMIC DNA]</scope>
    <source>
        <strain evidence="6 7">RCC1774</strain>
    </source>
</reference>
<evidence type="ECO:0000256" key="3">
    <source>
        <dbReference type="ARBA" id="ARBA00022777"/>
    </source>
</evidence>
<keyword evidence="3" id="KW-0418">Kinase</keyword>
<accession>A0A2W1JQ34</accession>
<dbReference type="Proteomes" id="UP000248857">
    <property type="component" value="Unassembled WGS sequence"/>
</dbReference>
<dbReference type="InterPro" id="IPR003018">
    <property type="entry name" value="GAF"/>
</dbReference>
<dbReference type="GO" id="GO:0016301">
    <property type="term" value="F:kinase activity"/>
    <property type="evidence" value="ECO:0007669"/>
    <property type="project" value="UniProtKB-KW"/>
</dbReference>
<dbReference type="InterPro" id="IPR050595">
    <property type="entry name" value="Bact_response_regulator"/>
</dbReference>
<dbReference type="SUPFAM" id="SSF52172">
    <property type="entry name" value="CheY-like"/>
    <property type="match status" value="1"/>
</dbReference>
<dbReference type="Gene3D" id="3.30.450.40">
    <property type="match status" value="1"/>
</dbReference>
<sequence>MTAPAPASPVVLIIDDDRSTRGLLNLAMSTEGYQVVEAKDGEQGLAEYRISQPNLVLMDAVMPGMDGFNCCQRLRQLPGGDRVPLLILTVLDDQASVDQAFAVGATDYITKPINWPVLSERVRRLLATHQALITAEATCSKLEGWTQCLSQSLHNHDQELWEQLQQLVNALQSVTLTHRIHLWQQQTSRWVESAALPSLENPSNFDLALQPDWQHRLQQGEILALDQLSLTKDPAPPALWDNLQALQTRALVVVPILAEQQLWGTLYLHSPQPDPNWSDTTLERLADLQIILKLILAQQQ</sequence>
<name>A0A2W1JQ34_9CYAN</name>
<evidence type="ECO:0000256" key="2">
    <source>
        <dbReference type="ARBA" id="ARBA00022679"/>
    </source>
</evidence>
<gene>
    <name evidence="6" type="ORF">C1752_02100</name>
</gene>
<evidence type="ECO:0000256" key="1">
    <source>
        <dbReference type="ARBA" id="ARBA00022553"/>
    </source>
</evidence>
<keyword evidence="2" id="KW-0808">Transferase</keyword>
<proteinExistence type="predicted"/>
<organism evidence="6 7">
    <name type="scientific">Acaryochloris thomasi RCC1774</name>
    <dbReference type="NCBI Taxonomy" id="1764569"/>
    <lineage>
        <taxon>Bacteria</taxon>
        <taxon>Bacillati</taxon>
        <taxon>Cyanobacteriota</taxon>
        <taxon>Cyanophyceae</taxon>
        <taxon>Acaryochloridales</taxon>
        <taxon>Acaryochloridaceae</taxon>
        <taxon>Acaryochloris</taxon>
        <taxon>Acaryochloris thomasi</taxon>
    </lineage>
</organism>